<feature type="transmembrane region" description="Helical" evidence="10">
    <location>
        <begin position="335"/>
        <end position="355"/>
    </location>
</feature>
<comment type="caution">
    <text evidence="9">Lacks conserved residue(s) required for the propagation of feature annotation.</text>
</comment>
<evidence type="ECO:0000256" key="3">
    <source>
        <dbReference type="ARBA" id="ARBA00022473"/>
    </source>
</evidence>
<evidence type="ECO:0000259" key="12">
    <source>
        <dbReference type="PROSITE" id="PS50261"/>
    </source>
</evidence>
<feature type="transmembrane region" description="Helical" evidence="10">
    <location>
        <begin position="140"/>
        <end position="162"/>
    </location>
</feature>
<feature type="transmembrane region" description="Helical" evidence="10">
    <location>
        <begin position="214"/>
        <end position="238"/>
    </location>
</feature>
<dbReference type="Proteomes" id="UP000695000">
    <property type="component" value="Unplaced"/>
</dbReference>
<keyword evidence="6 10" id="KW-0472">Membrane</keyword>
<keyword evidence="4 10" id="KW-0812">Transmembrane</keyword>
<keyword evidence="3" id="KW-0217">Developmental protein</keyword>
<keyword evidence="13" id="KW-1185">Reference proteome</keyword>
<keyword evidence="7 9" id="KW-1015">Disulfide bond</keyword>
<dbReference type="Pfam" id="PF01392">
    <property type="entry name" value="Fz"/>
    <property type="match status" value="1"/>
</dbReference>
<feature type="domain" description="FZ" evidence="11">
    <location>
        <begin position="5"/>
        <end position="86"/>
    </location>
</feature>
<name>A0ABM1MMX6_NICVS</name>
<evidence type="ECO:0000256" key="5">
    <source>
        <dbReference type="ARBA" id="ARBA00022989"/>
    </source>
</evidence>
<feature type="domain" description="G-protein coupled receptors family 2 profile 2" evidence="12">
    <location>
        <begin position="138"/>
        <end position="286"/>
    </location>
</feature>
<evidence type="ECO:0000313" key="13">
    <source>
        <dbReference type="Proteomes" id="UP000695000"/>
    </source>
</evidence>
<keyword evidence="8" id="KW-0675">Receptor</keyword>
<evidence type="ECO:0000256" key="1">
    <source>
        <dbReference type="ARBA" id="ARBA00004141"/>
    </source>
</evidence>
<organism evidence="13 14">
    <name type="scientific">Nicrophorus vespilloides</name>
    <name type="common">Boreal carrion beetle</name>
    <dbReference type="NCBI Taxonomy" id="110193"/>
    <lineage>
        <taxon>Eukaryota</taxon>
        <taxon>Metazoa</taxon>
        <taxon>Ecdysozoa</taxon>
        <taxon>Arthropoda</taxon>
        <taxon>Hexapoda</taxon>
        <taxon>Insecta</taxon>
        <taxon>Pterygota</taxon>
        <taxon>Neoptera</taxon>
        <taxon>Endopterygota</taxon>
        <taxon>Coleoptera</taxon>
        <taxon>Polyphaga</taxon>
        <taxon>Staphyliniformia</taxon>
        <taxon>Silphidae</taxon>
        <taxon>Nicrophorinae</taxon>
        <taxon>Nicrophorus</taxon>
    </lineage>
</organism>
<dbReference type="InterPro" id="IPR017981">
    <property type="entry name" value="GPCR_2-like_7TM"/>
</dbReference>
<dbReference type="PROSITE" id="PS50261">
    <property type="entry name" value="G_PROTEIN_RECEP_F2_4"/>
    <property type="match status" value="1"/>
</dbReference>
<feature type="transmembrane region" description="Helical" evidence="10">
    <location>
        <begin position="361"/>
        <end position="381"/>
    </location>
</feature>
<evidence type="ECO:0000313" key="14">
    <source>
        <dbReference type="RefSeq" id="XP_017775926.1"/>
    </source>
</evidence>
<reference evidence="14" key="1">
    <citation type="submission" date="2025-08" db="UniProtKB">
        <authorList>
            <consortium name="RefSeq"/>
        </authorList>
    </citation>
    <scope>IDENTIFICATION</scope>
    <source>
        <tissue evidence="14">Whole Larva</tissue>
    </source>
</reference>
<feature type="disulfide bond" evidence="9">
    <location>
        <begin position="18"/>
        <end position="56"/>
    </location>
</feature>
<dbReference type="SUPFAM" id="SSF63501">
    <property type="entry name" value="Frizzled cysteine-rich domain"/>
    <property type="match status" value="1"/>
</dbReference>
<feature type="transmembrane region" description="Helical" evidence="10">
    <location>
        <begin position="174"/>
        <end position="194"/>
    </location>
</feature>
<dbReference type="RefSeq" id="XP_017775926.1">
    <property type="nucleotide sequence ID" value="XM_017920437.1"/>
</dbReference>
<accession>A0ABM1MMX6</accession>
<dbReference type="InterPro" id="IPR020067">
    <property type="entry name" value="Frizzled_dom"/>
</dbReference>
<dbReference type="Pfam" id="PF01534">
    <property type="entry name" value="Frizzled"/>
    <property type="match status" value="1"/>
</dbReference>
<dbReference type="Gene3D" id="1.10.2000.10">
    <property type="entry name" value="Frizzled cysteine-rich domain"/>
    <property type="match status" value="1"/>
</dbReference>
<proteinExistence type="inferred from homology"/>
<evidence type="ECO:0000259" key="11">
    <source>
        <dbReference type="PROSITE" id="PS50038"/>
    </source>
</evidence>
<sequence>MFFVLQLEEFNGLLAHKCSPFLRLFVCSVYVPLCSEDVPGAVPACRGLCEDVRKDCMPALEAAGLVWPSQLNCSRFPEPPDLCMQKRSEDELSSMVAFEPSLLHQQRIKVKPCPQDTVLIGDRCTKICVDGHEEDFVFEVWIAVWSILSIMIVTFALLTFAIQPKRFRWPARPILYLTICGFVTSLTYLVRWLAGSLTCSGGVKPFDNWLCVNAALLGAFCDCAYCLWWCTFSYVWYLSASKEWSTEAIERIAARLHSIVWTLSVCPIVYALVFNAIVSNPSTGFCETSSDVVLFVELGIVICGMALSVSTSLALRNVKKTLVHAGRSPYKLERLIYRLGLISFGISVPLLTHLIAHYFDLEYIAVGAKFSSVIFSTFWVFSYKTFRSWNKVLRPNFTHKGLRQQSPVTKV</sequence>
<dbReference type="PROSITE" id="PS50038">
    <property type="entry name" value="FZ"/>
    <property type="match status" value="1"/>
</dbReference>
<feature type="transmembrane region" description="Helical" evidence="10">
    <location>
        <begin position="259"/>
        <end position="280"/>
    </location>
</feature>
<dbReference type="PRINTS" id="PR00489">
    <property type="entry name" value="FRIZZLED"/>
</dbReference>
<dbReference type="SMART" id="SM00063">
    <property type="entry name" value="FRI"/>
    <property type="match status" value="1"/>
</dbReference>
<protein>
    <submittedName>
        <fullName evidence="14">Frizzled-10-like</fullName>
    </submittedName>
</protein>
<dbReference type="InterPro" id="IPR000539">
    <property type="entry name" value="Frizzled/Smoothened_7TM"/>
</dbReference>
<feature type="transmembrane region" description="Helical" evidence="10">
    <location>
        <begin position="292"/>
        <end position="315"/>
    </location>
</feature>
<evidence type="ECO:0000256" key="2">
    <source>
        <dbReference type="ARBA" id="ARBA00008077"/>
    </source>
</evidence>
<evidence type="ECO:0000256" key="9">
    <source>
        <dbReference type="PROSITE-ProRule" id="PRU00090"/>
    </source>
</evidence>
<dbReference type="InterPro" id="IPR036790">
    <property type="entry name" value="Frizzled_dom_sf"/>
</dbReference>
<feature type="disulfide bond" evidence="9">
    <location>
        <begin position="49"/>
        <end position="73"/>
    </location>
</feature>
<evidence type="ECO:0000256" key="7">
    <source>
        <dbReference type="ARBA" id="ARBA00023157"/>
    </source>
</evidence>
<dbReference type="InterPro" id="IPR015526">
    <property type="entry name" value="Frizzled/SFRP"/>
</dbReference>
<comment type="similarity">
    <text evidence="2">Belongs to the G-protein coupled receptor Fz/Smo family.</text>
</comment>
<dbReference type="GeneID" id="108562182"/>
<dbReference type="PANTHER" id="PTHR11309:SF99">
    <property type="entry name" value="FRIZZLED-4"/>
    <property type="match status" value="1"/>
</dbReference>
<evidence type="ECO:0000256" key="4">
    <source>
        <dbReference type="ARBA" id="ARBA00022692"/>
    </source>
</evidence>
<dbReference type="PANTHER" id="PTHR11309">
    <property type="entry name" value="FRIZZLED"/>
    <property type="match status" value="1"/>
</dbReference>
<dbReference type="SMART" id="SM01330">
    <property type="entry name" value="Frizzled"/>
    <property type="match status" value="1"/>
</dbReference>
<keyword evidence="5 10" id="KW-1133">Transmembrane helix</keyword>
<dbReference type="Gene3D" id="1.20.1070.10">
    <property type="entry name" value="Rhodopsin 7-helix transmembrane proteins"/>
    <property type="match status" value="1"/>
</dbReference>
<comment type="subcellular location">
    <subcellularLocation>
        <location evidence="1">Membrane</location>
        <topology evidence="1">Multi-pass membrane protein</topology>
    </subcellularLocation>
</comment>
<evidence type="ECO:0000256" key="6">
    <source>
        <dbReference type="ARBA" id="ARBA00023136"/>
    </source>
</evidence>
<gene>
    <name evidence="14" type="primary">LOC108562182</name>
</gene>
<evidence type="ECO:0000256" key="8">
    <source>
        <dbReference type="ARBA" id="ARBA00023170"/>
    </source>
</evidence>
<evidence type="ECO:0000256" key="10">
    <source>
        <dbReference type="SAM" id="Phobius"/>
    </source>
</evidence>